<keyword evidence="7 8" id="KW-0030">Aminoacyl-tRNA synthetase</keyword>
<name>A0ABP6VFY6_9GAMM</name>
<dbReference type="GO" id="GO:0016874">
    <property type="term" value="F:ligase activity"/>
    <property type="evidence" value="ECO:0007669"/>
    <property type="project" value="UniProtKB-KW"/>
</dbReference>
<accession>A0ABP6VFY6</accession>
<dbReference type="PANTHER" id="PTHR22594">
    <property type="entry name" value="ASPARTYL/LYSYL-TRNA SYNTHETASE"/>
    <property type="match status" value="1"/>
</dbReference>
<evidence type="ECO:0000256" key="2">
    <source>
        <dbReference type="ARBA" id="ARBA00022490"/>
    </source>
</evidence>
<proteinExistence type="inferred from homology"/>
<dbReference type="Pfam" id="PF01336">
    <property type="entry name" value="tRNA_anti-codon"/>
    <property type="match status" value="1"/>
</dbReference>
<evidence type="ECO:0000256" key="1">
    <source>
        <dbReference type="ARBA" id="ARBA00008226"/>
    </source>
</evidence>
<dbReference type="NCBIfam" id="TIGR00457">
    <property type="entry name" value="asnS"/>
    <property type="match status" value="1"/>
</dbReference>
<feature type="domain" description="Aminoacyl-transfer RNA synthetases class-II family profile" evidence="9">
    <location>
        <begin position="139"/>
        <end position="456"/>
    </location>
</feature>
<dbReference type="InterPro" id="IPR012340">
    <property type="entry name" value="NA-bd_OB-fold"/>
</dbReference>
<dbReference type="SUPFAM" id="SSF55681">
    <property type="entry name" value="Class II aaRS and biotin synthetases"/>
    <property type="match status" value="1"/>
</dbReference>
<comment type="similarity">
    <text evidence="1 8">Belongs to the class-II aminoacyl-tRNA synthetase family.</text>
</comment>
<dbReference type="PROSITE" id="PS50862">
    <property type="entry name" value="AA_TRNA_LIGASE_II"/>
    <property type="match status" value="1"/>
</dbReference>
<organism evidence="10 11">
    <name type="scientific">Zobellella aerophila</name>
    <dbReference type="NCBI Taxonomy" id="870480"/>
    <lineage>
        <taxon>Bacteria</taxon>
        <taxon>Pseudomonadati</taxon>
        <taxon>Pseudomonadota</taxon>
        <taxon>Gammaproteobacteria</taxon>
        <taxon>Aeromonadales</taxon>
        <taxon>Aeromonadaceae</taxon>
        <taxon>Zobellella</taxon>
    </lineage>
</organism>
<evidence type="ECO:0000256" key="8">
    <source>
        <dbReference type="HAMAP-Rule" id="MF_00534"/>
    </source>
</evidence>
<keyword evidence="11" id="KW-1185">Reference proteome</keyword>
<dbReference type="InterPro" id="IPR004522">
    <property type="entry name" value="Asn-tRNA-ligase"/>
</dbReference>
<protein>
    <recommendedName>
        <fullName evidence="8">Asparagine--tRNA ligase</fullName>
        <ecNumber evidence="8">6.1.1.22</ecNumber>
    </recommendedName>
    <alternativeName>
        <fullName evidence="8">Asparaginyl-tRNA synthetase</fullName>
        <shortName evidence="8">AsnRS</shortName>
    </alternativeName>
</protein>
<dbReference type="SUPFAM" id="SSF50249">
    <property type="entry name" value="Nucleic acid-binding proteins"/>
    <property type="match status" value="1"/>
</dbReference>
<comment type="catalytic activity">
    <reaction evidence="8">
        <text>tRNA(Asn) + L-asparagine + ATP = L-asparaginyl-tRNA(Asn) + AMP + diphosphate + H(+)</text>
        <dbReference type="Rhea" id="RHEA:11180"/>
        <dbReference type="Rhea" id="RHEA-COMP:9659"/>
        <dbReference type="Rhea" id="RHEA-COMP:9674"/>
        <dbReference type="ChEBI" id="CHEBI:15378"/>
        <dbReference type="ChEBI" id="CHEBI:30616"/>
        <dbReference type="ChEBI" id="CHEBI:33019"/>
        <dbReference type="ChEBI" id="CHEBI:58048"/>
        <dbReference type="ChEBI" id="CHEBI:78442"/>
        <dbReference type="ChEBI" id="CHEBI:78515"/>
        <dbReference type="ChEBI" id="CHEBI:456215"/>
        <dbReference type="EC" id="6.1.1.22"/>
    </reaction>
</comment>
<comment type="subcellular location">
    <subcellularLocation>
        <location evidence="8">Cytoplasm</location>
    </subcellularLocation>
</comment>
<dbReference type="PRINTS" id="PR01042">
    <property type="entry name" value="TRNASYNTHASP"/>
</dbReference>
<dbReference type="NCBIfam" id="NF003037">
    <property type="entry name" value="PRK03932.1"/>
    <property type="match status" value="1"/>
</dbReference>
<keyword evidence="4 8" id="KW-0547">Nucleotide-binding</keyword>
<comment type="caution">
    <text evidence="10">The sequence shown here is derived from an EMBL/GenBank/DDBJ whole genome shotgun (WGS) entry which is preliminary data.</text>
</comment>
<dbReference type="Gene3D" id="3.30.930.10">
    <property type="entry name" value="Bira Bifunctional Protein, Domain 2"/>
    <property type="match status" value="1"/>
</dbReference>
<dbReference type="HAMAP" id="MF_00534">
    <property type="entry name" value="Asn_tRNA_synth"/>
    <property type="match status" value="1"/>
</dbReference>
<keyword evidence="2 8" id="KW-0963">Cytoplasm</keyword>
<keyword evidence="6 8" id="KW-0648">Protein biosynthesis</keyword>
<evidence type="ECO:0000313" key="11">
    <source>
        <dbReference type="Proteomes" id="UP001500795"/>
    </source>
</evidence>
<evidence type="ECO:0000256" key="6">
    <source>
        <dbReference type="ARBA" id="ARBA00022917"/>
    </source>
</evidence>
<dbReference type="CDD" id="cd04318">
    <property type="entry name" value="EcAsnRS_like_N"/>
    <property type="match status" value="1"/>
</dbReference>
<dbReference type="InterPro" id="IPR002312">
    <property type="entry name" value="Asp/Asn-tRNA-synth_IIb"/>
</dbReference>
<dbReference type="Gene3D" id="2.40.50.140">
    <property type="entry name" value="Nucleic acid-binding proteins"/>
    <property type="match status" value="1"/>
</dbReference>
<dbReference type="CDD" id="cd00776">
    <property type="entry name" value="AsxRS_core"/>
    <property type="match status" value="1"/>
</dbReference>
<comment type="subunit">
    <text evidence="8">Homodimer.</text>
</comment>
<dbReference type="InterPro" id="IPR004365">
    <property type="entry name" value="NA-bd_OB_tRNA"/>
</dbReference>
<dbReference type="InterPro" id="IPR045864">
    <property type="entry name" value="aa-tRNA-synth_II/BPL/LPL"/>
</dbReference>
<dbReference type="EC" id="6.1.1.22" evidence="8"/>
<dbReference type="Pfam" id="PF00152">
    <property type="entry name" value="tRNA-synt_2"/>
    <property type="match status" value="1"/>
</dbReference>
<evidence type="ECO:0000259" key="9">
    <source>
        <dbReference type="PROSITE" id="PS50862"/>
    </source>
</evidence>
<keyword evidence="3 8" id="KW-0436">Ligase</keyword>
<gene>
    <name evidence="8 10" type="primary">asnS</name>
    <name evidence="10" type="ORF">GCM10022394_10530</name>
</gene>
<dbReference type="EMBL" id="BAABCX010000001">
    <property type="protein sequence ID" value="GAA3533059.1"/>
    <property type="molecule type" value="Genomic_DNA"/>
</dbReference>
<dbReference type="InterPro" id="IPR004364">
    <property type="entry name" value="Aa-tRNA-synt_II"/>
</dbReference>
<dbReference type="Proteomes" id="UP001500795">
    <property type="component" value="Unassembled WGS sequence"/>
</dbReference>
<dbReference type="RefSeq" id="WP_344955465.1">
    <property type="nucleotide sequence ID" value="NZ_BAABCX010000001.1"/>
</dbReference>
<reference evidence="11" key="1">
    <citation type="journal article" date="2019" name="Int. J. Syst. Evol. Microbiol.">
        <title>The Global Catalogue of Microorganisms (GCM) 10K type strain sequencing project: providing services to taxonomists for standard genome sequencing and annotation.</title>
        <authorList>
            <consortium name="The Broad Institute Genomics Platform"/>
            <consortium name="The Broad Institute Genome Sequencing Center for Infectious Disease"/>
            <person name="Wu L."/>
            <person name="Ma J."/>
        </authorList>
    </citation>
    <scope>NUCLEOTIDE SEQUENCE [LARGE SCALE GENOMIC DNA]</scope>
    <source>
        <strain evidence="11">JCM 17110</strain>
    </source>
</reference>
<evidence type="ECO:0000313" key="10">
    <source>
        <dbReference type="EMBL" id="GAA3533059.1"/>
    </source>
</evidence>
<sequence>MTHASVADVLAGKYATGSTLTIKGWIRTRRDSKAGISFLAVHDGSGFNPLQAVVPNEVANYQSEVVRLTTGCSVEVTGILAESQGKGQSFELQASEVKVVGWVDDPDTYPMAAKRHSIEYLREYAHLRPRTNMMGAVTRVRNCLAQAVHRFFHERGYVWVATPIVTASDCEGAGEMFRVSTLDLQNLPRTDKGDVDFSEDFFGKEAFLTVSGQLNGETYACALSKIYTFGPTFRAENSNTSRHLAEFWMIEPEVAFADLNDIATLAEDLLKYVFQAVLDERMDDMSFFAERIDKEAITRLQDFVAKDFAQVDYTDAVEILRNSGRQFEFPVEWGIDLSSEHERYLAEEHFKAPVVVKNYPKDIKAFYMKLNPDGETVAAMDVLAPGIGEIIGGSQREEVLEVLDERLEAMGLNKEDYWWYRDLRRYGTVPHSGFGLGFERLVAYVTGMGNVRDVIPFPRTPRNAEF</sequence>
<keyword evidence="5 8" id="KW-0067">ATP-binding</keyword>
<evidence type="ECO:0000256" key="7">
    <source>
        <dbReference type="ARBA" id="ARBA00023146"/>
    </source>
</evidence>
<dbReference type="PANTHER" id="PTHR22594:SF34">
    <property type="entry name" value="ASPARAGINE--TRNA LIGASE, MITOCHONDRIAL-RELATED"/>
    <property type="match status" value="1"/>
</dbReference>
<evidence type="ECO:0000256" key="5">
    <source>
        <dbReference type="ARBA" id="ARBA00022840"/>
    </source>
</evidence>
<evidence type="ECO:0000256" key="3">
    <source>
        <dbReference type="ARBA" id="ARBA00022598"/>
    </source>
</evidence>
<evidence type="ECO:0000256" key="4">
    <source>
        <dbReference type="ARBA" id="ARBA00022741"/>
    </source>
</evidence>
<dbReference type="InterPro" id="IPR006195">
    <property type="entry name" value="aa-tRNA-synth_II"/>
</dbReference>